<dbReference type="CDD" id="cd00075">
    <property type="entry name" value="HATPase"/>
    <property type="match status" value="1"/>
</dbReference>
<evidence type="ECO:0000259" key="7">
    <source>
        <dbReference type="PROSITE" id="PS50109"/>
    </source>
</evidence>
<dbReference type="SUPFAM" id="SSF47384">
    <property type="entry name" value="Homodimeric domain of signal transducing histidine kinase"/>
    <property type="match status" value="1"/>
</dbReference>
<dbReference type="InterPro" id="IPR011006">
    <property type="entry name" value="CheY-like_superfamily"/>
</dbReference>
<dbReference type="CDD" id="cd00156">
    <property type="entry name" value="REC"/>
    <property type="match status" value="1"/>
</dbReference>
<dbReference type="Gene3D" id="3.30.565.10">
    <property type="entry name" value="Histidine kinase-like ATPase, C-terminal domain"/>
    <property type="match status" value="1"/>
</dbReference>
<evidence type="ECO:0000256" key="5">
    <source>
        <dbReference type="ARBA" id="ARBA00022777"/>
    </source>
</evidence>
<dbReference type="PROSITE" id="PS50109">
    <property type="entry name" value="HIS_KIN"/>
    <property type="match status" value="1"/>
</dbReference>
<dbReference type="Gene3D" id="1.10.287.130">
    <property type="match status" value="1"/>
</dbReference>
<comment type="catalytic activity">
    <reaction evidence="1">
        <text>ATP + protein L-histidine = ADP + protein N-phospho-L-histidine.</text>
        <dbReference type="EC" id="2.7.13.3"/>
    </reaction>
</comment>
<feature type="domain" description="Histidine kinase" evidence="7">
    <location>
        <begin position="149"/>
        <end position="369"/>
    </location>
</feature>
<dbReference type="SUPFAM" id="SSF55874">
    <property type="entry name" value="ATPase domain of HSP90 chaperone/DNA topoisomerase II/histidine kinase"/>
    <property type="match status" value="1"/>
</dbReference>
<dbReference type="SMART" id="SM00387">
    <property type="entry name" value="HATPase_c"/>
    <property type="match status" value="1"/>
</dbReference>
<dbReference type="FunFam" id="3.30.565.10:FF:000006">
    <property type="entry name" value="Sensor histidine kinase WalK"/>
    <property type="match status" value="1"/>
</dbReference>
<dbReference type="RefSeq" id="WP_069958405.1">
    <property type="nucleotide sequence ID" value="NZ_MCGG01000036.1"/>
</dbReference>
<keyword evidence="3 6" id="KW-0597">Phosphoprotein</keyword>
<dbReference type="AlphaFoldDB" id="A0A1E5Q629"/>
<dbReference type="STRING" id="28181.BEN30_12455"/>
<proteinExistence type="predicted"/>
<comment type="caution">
    <text evidence="9">The sequence shown here is derived from an EMBL/GenBank/DDBJ whole genome shotgun (WGS) entry which is preliminary data.</text>
</comment>
<dbReference type="PANTHER" id="PTHR43047">
    <property type="entry name" value="TWO-COMPONENT HISTIDINE PROTEIN KINASE"/>
    <property type="match status" value="1"/>
</dbReference>
<protein>
    <recommendedName>
        <fullName evidence="2">histidine kinase</fullName>
        <ecNumber evidence="2">2.7.13.3</ecNumber>
    </recommendedName>
</protein>
<evidence type="ECO:0000256" key="3">
    <source>
        <dbReference type="ARBA" id="ARBA00022553"/>
    </source>
</evidence>
<keyword evidence="5" id="KW-0418">Kinase</keyword>
<evidence type="ECO:0000256" key="1">
    <source>
        <dbReference type="ARBA" id="ARBA00000085"/>
    </source>
</evidence>
<dbReference type="EC" id="2.7.13.3" evidence="2"/>
<reference evidence="10" key="1">
    <citation type="submission" date="2016-07" db="EMBL/GenBank/DDBJ databases">
        <authorList>
            <person name="Florea S."/>
            <person name="Webb J.S."/>
            <person name="Jaromczyk J."/>
            <person name="Schardl C.L."/>
        </authorList>
    </citation>
    <scope>NUCLEOTIDE SEQUENCE [LARGE SCALE GENOMIC DNA]</scope>
    <source>
        <strain evidence="10">MV-1</strain>
    </source>
</reference>
<dbReference type="SMART" id="SM00448">
    <property type="entry name" value="REC"/>
    <property type="match status" value="1"/>
</dbReference>
<dbReference type="SMART" id="SM00388">
    <property type="entry name" value="HisKA"/>
    <property type="match status" value="1"/>
</dbReference>
<dbReference type="Gene3D" id="3.40.50.2300">
    <property type="match status" value="1"/>
</dbReference>
<dbReference type="InterPro" id="IPR036890">
    <property type="entry name" value="HATPase_C_sf"/>
</dbReference>
<dbReference type="GO" id="GO:0005886">
    <property type="term" value="C:plasma membrane"/>
    <property type="evidence" value="ECO:0007669"/>
    <property type="project" value="TreeGrafter"/>
</dbReference>
<dbReference type="Pfam" id="PF00072">
    <property type="entry name" value="Response_reg"/>
    <property type="match status" value="1"/>
</dbReference>
<dbReference type="InterPro" id="IPR005467">
    <property type="entry name" value="His_kinase_dom"/>
</dbReference>
<accession>A0A1E5Q629</accession>
<dbReference type="PANTHER" id="PTHR43047:SF72">
    <property type="entry name" value="OSMOSENSING HISTIDINE PROTEIN KINASE SLN1"/>
    <property type="match status" value="1"/>
</dbReference>
<evidence type="ECO:0000256" key="2">
    <source>
        <dbReference type="ARBA" id="ARBA00012438"/>
    </source>
</evidence>
<keyword evidence="10" id="KW-1185">Reference proteome</keyword>
<dbReference type="InterPro" id="IPR036097">
    <property type="entry name" value="HisK_dim/P_sf"/>
</dbReference>
<dbReference type="EMBL" id="MCGG01000036">
    <property type="protein sequence ID" value="OEJ66200.1"/>
    <property type="molecule type" value="Genomic_DNA"/>
</dbReference>
<name>A0A1E5Q629_9PROT</name>
<dbReference type="CDD" id="cd00082">
    <property type="entry name" value="HisKA"/>
    <property type="match status" value="1"/>
</dbReference>
<feature type="modified residue" description="4-aspartylphosphate" evidence="6">
    <location>
        <position position="54"/>
    </location>
</feature>
<dbReference type="SUPFAM" id="SSF52172">
    <property type="entry name" value="CheY-like"/>
    <property type="match status" value="1"/>
</dbReference>
<sequence>MKILLVEDSRTSVLMVRSLLDEDPHEHYELTVAQTVEEAKTQLSAADFDLILLDLTLPDSSGLETVDSVYAVSKGTGIVVLTSNSDEKVGLAALKHGAQDFLVKDETYRRVLLRAVKYAHQRVVSEREIREARDLAEFATRSKSSFIANLSHELRTPLNAVIGFSELMLNGISGELAAKQLEYVQDIHKSGQYLHGLIGTVLDLSKIEADRLEVKDGRVNMGEVISDVVELVQGAFRNDKIKFCFNVAPSLPPMRADHTMIEQIVTNLVSNAVKYSPEGGRVTVGATLNPIGNMLVTVADQGIGIPKDQIEQVLQPFERTHESRARKIEGTGLGLPLAKGLVEAHGGTILIESELGEGTLVTVSFPSERLC</sequence>
<dbReference type="Proteomes" id="UP000095347">
    <property type="component" value="Unassembled WGS sequence"/>
</dbReference>
<evidence type="ECO:0000313" key="10">
    <source>
        <dbReference type="Proteomes" id="UP000095347"/>
    </source>
</evidence>
<evidence type="ECO:0000256" key="4">
    <source>
        <dbReference type="ARBA" id="ARBA00022679"/>
    </source>
</evidence>
<organism evidence="9 10">
    <name type="scientific">Magnetovibrio blakemorei</name>
    <dbReference type="NCBI Taxonomy" id="28181"/>
    <lineage>
        <taxon>Bacteria</taxon>
        <taxon>Pseudomonadati</taxon>
        <taxon>Pseudomonadota</taxon>
        <taxon>Alphaproteobacteria</taxon>
        <taxon>Rhodospirillales</taxon>
        <taxon>Magnetovibrionaceae</taxon>
        <taxon>Magnetovibrio</taxon>
    </lineage>
</organism>
<dbReference type="InterPro" id="IPR004358">
    <property type="entry name" value="Sig_transdc_His_kin-like_C"/>
</dbReference>
<evidence type="ECO:0000256" key="6">
    <source>
        <dbReference type="PROSITE-ProRule" id="PRU00169"/>
    </source>
</evidence>
<dbReference type="OrthoDB" id="9801651at2"/>
<dbReference type="Pfam" id="PF00512">
    <property type="entry name" value="HisKA"/>
    <property type="match status" value="1"/>
</dbReference>
<dbReference type="InterPro" id="IPR003594">
    <property type="entry name" value="HATPase_dom"/>
</dbReference>
<dbReference type="GO" id="GO:0000155">
    <property type="term" value="F:phosphorelay sensor kinase activity"/>
    <property type="evidence" value="ECO:0007669"/>
    <property type="project" value="InterPro"/>
</dbReference>
<dbReference type="InterPro" id="IPR003661">
    <property type="entry name" value="HisK_dim/P_dom"/>
</dbReference>
<evidence type="ECO:0000313" key="9">
    <source>
        <dbReference type="EMBL" id="OEJ66200.1"/>
    </source>
</evidence>
<dbReference type="PROSITE" id="PS50110">
    <property type="entry name" value="RESPONSE_REGULATORY"/>
    <property type="match status" value="1"/>
</dbReference>
<dbReference type="InterPro" id="IPR001789">
    <property type="entry name" value="Sig_transdc_resp-reg_receiver"/>
</dbReference>
<gene>
    <name evidence="9" type="ORF">BEN30_12455</name>
</gene>
<dbReference type="PRINTS" id="PR00344">
    <property type="entry name" value="BCTRLSENSOR"/>
</dbReference>
<evidence type="ECO:0000259" key="8">
    <source>
        <dbReference type="PROSITE" id="PS50110"/>
    </source>
</evidence>
<dbReference type="GO" id="GO:0009927">
    <property type="term" value="F:histidine phosphotransfer kinase activity"/>
    <property type="evidence" value="ECO:0007669"/>
    <property type="project" value="TreeGrafter"/>
</dbReference>
<feature type="domain" description="Response regulatory" evidence="8">
    <location>
        <begin position="2"/>
        <end position="119"/>
    </location>
</feature>
<keyword evidence="4" id="KW-0808">Transferase</keyword>
<dbReference type="Pfam" id="PF02518">
    <property type="entry name" value="HATPase_c"/>
    <property type="match status" value="1"/>
</dbReference>